<name>A0A067NQU0_PLEO1</name>
<evidence type="ECO:0000256" key="5">
    <source>
        <dbReference type="PIRSR" id="PIRSR000097-2"/>
    </source>
</evidence>
<dbReference type="PANTHER" id="PTHR43827:SF3">
    <property type="entry name" value="NADP-DEPENDENT OXIDOREDUCTASE DOMAIN-CONTAINING PROTEIN"/>
    <property type="match status" value="1"/>
</dbReference>
<dbReference type="OrthoDB" id="5945798at2759"/>
<dbReference type="PROSITE" id="PS00798">
    <property type="entry name" value="ALDOKETO_REDUCTASE_1"/>
    <property type="match status" value="1"/>
</dbReference>
<dbReference type="InParanoid" id="A0A067NQU0"/>
<protein>
    <recommendedName>
        <fullName evidence="7">NADP-dependent oxidoreductase domain-containing protein</fullName>
    </recommendedName>
</protein>
<dbReference type="InterPro" id="IPR020471">
    <property type="entry name" value="AKR"/>
</dbReference>
<reference evidence="9" key="1">
    <citation type="journal article" date="2014" name="Proc. Natl. Acad. Sci. U.S.A.">
        <title>Extensive sampling of basidiomycete genomes demonstrates inadequacy of the white-rot/brown-rot paradigm for wood decay fungi.</title>
        <authorList>
            <person name="Riley R."/>
            <person name="Salamov A.A."/>
            <person name="Brown D.W."/>
            <person name="Nagy L.G."/>
            <person name="Floudas D."/>
            <person name="Held B.W."/>
            <person name="Levasseur A."/>
            <person name="Lombard V."/>
            <person name="Morin E."/>
            <person name="Otillar R."/>
            <person name="Lindquist E.A."/>
            <person name="Sun H."/>
            <person name="LaButti K.M."/>
            <person name="Schmutz J."/>
            <person name="Jabbour D."/>
            <person name="Luo H."/>
            <person name="Baker S.E."/>
            <person name="Pisabarro A.G."/>
            <person name="Walton J.D."/>
            <person name="Blanchette R.A."/>
            <person name="Henrissat B."/>
            <person name="Martin F."/>
            <person name="Cullen D."/>
            <person name="Hibbett D.S."/>
            <person name="Grigoriev I.V."/>
        </authorList>
    </citation>
    <scope>NUCLEOTIDE SEQUENCE [LARGE SCALE GENOMIC DNA]</scope>
    <source>
        <strain evidence="9">PC15</strain>
    </source>
</reference>
<evidence type="ECO:0000256" key="3">
    <source>
        <dbReference type="ARBA" id="ARBA00023002"/>
    </source>
</evidence>
<dbReference type="InterPro" id="IPR036812">
    <property type="entry name" value="NAD(P)_OxRdtase_dom_sf"/>
</dbReference>
<dbReference type="VEuPathDB" id="FungiDB:PLEOSDRAFT_1105370"/>
<dbReference type="Proteomes" id="UP000027073">
    <property type="component" value="Unassembled WGS sequence"/>
</dbReference>
<dbReference type="PANTHER" id="PTHR43827">
    <property type="entry name" value="2,5-DIKETO-D-GLUCONIC ACID REDUCTASE"/>
    <property type="match status" value="1"/>
</dbReference>
<gene>
    <name evidence="8" type="ORF">PLEOSDRAFT_1105370</name>
</gene>
<dbReference type="InterPro" id="IPR023210">
    <property type="entry name" value="NADP_OxRdtase_dom"/>
</dbReference>
<dbReference type="PRINTS" id="PR00069">
    <property type="entry name" value="ALDKETRDTASE"/>
</dbReference>
<dbReference type="SUPFAM" id="SSF51430">
    <property type="entry name" value="NAD(P)-linked oxidoreductase"/>
    <property type="match status" value="1"/>
</dbReference>
<dbReference type="FunFam" id="3.20.20.100:FF:000002">
    <property type="entry name" value="2,5-diketo-D-gluconic acid reductase A"/>
    <property type="match status" value="1"/>
</dbReference>
<evidence type="ECO:0000256" key="4">
    <source>
        <dbReference type="PIRSR" id="PIRSR000097-1"/>
    </source>
</evidence>
<feature type="site" description="Lowers pKa of active site Tyr" evidence="6">
    <location>
        <position position="79"/>
    </location>
</feature>
<dbReference type="HOGENOM" id="CLU_023205_0_0_1"/>
<proteinExistence type="inferred from homology"/>
<sequence length="312" mass="33994">MNDALQYKLNNGLSIPALGVGCWMGQVGESDQVRQMIVWALELGYRHIDTASNYGNEESVGKGLRDSGVDRAEVFITTKLASEDHGRVSAALDESLVKLGTSYVDLFLMHWPQALTKTGEALPPDASPTIAETWREMEILAETGKAKSIGVSNFSIKLLDKLLESARIIPAINQVEAHPCLPQHSLLEYCQHKGLLLTAYSPVAKNKLSGNDVLGEIAAKHNATVAQVLLSWGIGRSTIVIPKSANLERLKENLTLISLSPEEMRIVNELHKEEGMHHSVCGFHSAALGGSCFGWTYEQLGWEMALGGVVPR</sequence>
<feature type="domain" description="NADP-dependent oxidoreductase" evidence="7">
    <location>
        <begin position="18"/>
        <end position="270"/>
    </location>
</feature>
<feature type="binding site" evidence="5">
    <location>
        <position position="110"/>
    </location>
    <ligand>
        <name>substrate</name>
    </ligand>
</feature>
<keyword evidence="2" id="KW-0521">NADP</keyword>
<dbReference type="Gene3D" id="3.20.20.100">
    <property type="entry name" value="NADP-dependent oxidoreductase domain"/>
    <property type="match status" value="1"/>
</dbReference>
<comment type="similarity">
    <text evidence="1">Belongs to the aldo/keto reductase family.</text>
</comment>
<dbReference type="PROSITE" id="PS00063">
    <property type="entry name" value="ALDOKETO_REDUCTASE_3"/>
    <property type="match status" value="1"/>
</dbReference>
<keyword evidence="3" id="KW-0560">Oxidoreductase</keyword>
<accession>A0A067NQU0</accession>
<feature type="active site" description="Proton donor" evidence="4">
    <location>
        <position position="54"/>
    </location>
</feature>
<dbReference type="EMBL" id="KL198009">
    <property type="protein sequence ID" value="KDQ26467.1"/>
    <property type="molecule type" value="Genomic_DNA"/>
</dbReference>
<dbReference type="InterPro" id="IPR018170">
    <property type="entry name" value="Aldo/ket_reductase_CS"/>
</dbReference>
<evidence type="ECO:0000313" key="8">
    <source>
        <dbReference type="EMBL" id="KDQ26467.1"/>
    </source>
</evidence>
<dbReference type="GO" id="GO:0016616">
    <property type="term" value="F:oxidoreductase activity, acting on the CH-OH group of donors, NAD or NADP as acceptor"/>
    <property type="evidence" value="ECO:0007669"/>
    <property type="project" value="UniProtKB-ARBA"/>
</dbReference>
<evidence type="ECO:0000259" key="7">
    <source>
        <dbReference type="Pfam" id="PF00248"/>
    </source>
</evidence>
<dbReference type="AlphaFoldDB" id="A0A067NQU0"/>
<dbReference type="STRING" id="1137138.A0A067NQU0"/>
<dbReference type="CDD" id="cd19071">
    <property type="entry name" value="AKR_AKR1-5-like"/>
    <property type="match status" value="1"/>
</dbReference>
<evidence type="ECO:0000256" key="1">
    <source>
        <dbReference type="ARBA" id="ARBA00007905"/>
    </source>
</evidence>
<dbReference type="Pfam" id="PF00248">
    <property type="entry name" value="Aldo_ket_red"/>
    <property type="match status" value="1"/>
</dbReference>
<evidence type="ECO:0000313" key="9">
    <source>
        <dbReference type="Proteomes" id="UP000027073"/>
    </source>
</evidence>
<evidence type="ECO:0000256" key="6">
    <source>
        <dbReference type="PIRSR" id="PIRSR000097-3"/>
    </source>
</evidence>
<organism evidence="8 9">
    <name type="scientific">Pleurotus ostreatus (strain PC15)</name>
    <name type="common">Oyster mushroom</name>
    <dbReference type="NCBI Taxonomy" id="1137138"/>
    <lineage>
        <taxon>Eukaryota</taxon>
        <taxon>Fungi</taxon>
        <taxon>Dikarya</taxon>
        <taxon>Basidiomycota</taxon>
        <taxon>Agaricomycotina</taxon>
        <taxon>Agaricomycetes</taxon>
        <taxon>Agaricomycetidae</taxon>
        <taxon>Agaricales</taxon>
        <taxon>Pleurotineae</taxon>
        <taxon>Pleurotaceae</taxon>
        <taxon>Pleurotus</taxon>
    </lineage>
</organism>
<dbReference type="PROSITE" id="PS00062">
    <property type="entry name" value="ALDOKETO_REDUCTASE_2"/>
    <property type="match status" value="1"/>
</dbReference>
<dbReference type="PIRSF" id="PIRSF000097">
    <property type="entry name" value="AKR"/>
    <property type="match status" value="1"/>
</dbReference>
<evidence type="ECO:0000256" key="2">
    <source>
        <dbReference type="ARBA" id="ARBA00022857"/>
    </source>
</evidence>